<dbReference type="OrthoDB" id="9991317at2759"/>
<dbReference type="PANTHER" id="PTHR19959:SF119">
    <property type="entry name" value="FUNGAL LIPASE-LIKE DOMAIN-CONTAINING PROTEIN"/>
    <property type="match status" value="1"/>
</dbReference>
<dbReference type="EMBL" id="ML170288">
    <property type="protein sequence ID" value="TDL15147.1"/>
    <property type="molecule type" value="Genomic_DNA"/>
</dbReference>
<dbReference type="SUPFAM" id="SSF81901">
    <property type="entry name" value="HCP-like"/>
    <property type="match status" value="1"/>
</dbReference>
<organism evidence="2 3">
    <name type="scientific">Rickenella mellea</name>
    <dbReference type="NCBI Taxonomy" id="50990"/>
    <lineage>
        <taxon>Eukaryota</taxon>
        <taxon>Fungi</taxon>
        <taxon>Dikarya</taxon>
        <taxon>Basidiomycota</taxon>
        <taxon>Agaricomycotina</taxon>
        <taxon>Agaricomycetes</taxon>
        <taxon>Hymenochaetales</taxon>
        <taxon>Rickenellaceae</taxon>
        <taxon>Rickenella</taxon>
    </lineage>
</organism>
<name>A0A4Y7PID4_9AGAM</name>
<accession>A0A4Y7PID4</accession>
<dbReference type="Gene3D" id="1.25.40.10">
    <property type="entry name" value="Tetratricopeptide repeat domain"/>
    <property type="match status" value="2"/>
</dbReference>
<dbReference type="PANTHER" id="PTHR19959">
    <property type="entry name" value="KINESIN LIGHT CHAIN"/>
    <property type="match status" value="1"/>
</dbReference>
<evidence type="ECO:0000313" key="2">
    <source>
        <dbReference type="EMBL" id="TDL15147.1"/>
    </source>
</evidence>
<protein>
    <recommendedName>
        <fullName evidence="1">CHAT domain-containing protein</fullName>
    </recommendedName>
</protein>
<dbReference type="STRING" id="50990.A0A4Y7PID4"/>
<evidence type="ECO:0000259" key="1">
    <source>
        <dbReference type="Pfam" id="PF12770"/>
    </source>
</evidence>
<dbReference type="VEuPathDB" id="FungiDB:BD410DRAFT_733111"/>
<dbReference type="InterPro" id="IPR011990">
    <property type="entry name" value="TPR-like_helical_dom_sf"/>
</dbReference>
<gene>
    <name evidence="2" type="ORF">BD410DRAFT_733111</name>
</gene>
<feature type="domain" description="CHAT" evidence="1">
    <location>
        <begin position="588"/>
        <end position="869"/>
    </location>
</feature>
<evidence type="ECO:0000313" key="3">
    <source>
        <dbReference type="Proteomes" id="UP000294933"/>
    </source>
</evidence>
<dbReference type="InterPro" id="IPR024983">
    <property type="entry name" value="CHAT_dom"/>
</dbReference>
<dbReference type="AlphaFoldDB" id="A0A4Y7PID4"/>
<proteinExistence type="predicted"/>
<dbReference type="Proteomes" id="UP000294933">
    <property type="component" value="Unassembled WGS sequence"/>
</dbReference>
<dbReference type="Pfam" id="PF12770">
    <property type="entry name" value="CHAT"/>
    <property type="match status" value="1"/>
</dbReference>
<reference evidence="2 3" key="1">
    <citation type="submission" date="2018-06" db="EMBL/GenBank/DDBJ databases">
        <title>A transcriptomic atlas of mushroom development highlights an independent origin of complex multicellularity.</title>
        <authorList>
            <consortium name="DOE Joint Genome Institute"/>
            <person name="Krizsan K."/>
            <person name="Almasi E."/>
            <person name="Merenyi Z."/>
            <person name="Sahu N."/>
            <person name="Viragh M."/>
            <person name="Koszo T."/>
            <person name="Mondo S."/>
            <person name="Kiss B."/>
            <person name="Balint B."/>
            <person name="Kues U."/>
            <person name="Barry K."/>
            <person name="Hegedus J.C."/>
            <person name="Henrissat B."/>
            <person name="Johnson J."/>
            <person name="Lipzen A."/>
            <person name="Ohm R."/>
            <person name="Nagy I."/>
            <person name="Pangilinan J."/>
            <person name="Yan J."/>
            <person name="Xiong Y."/>
            <person name="Grigoriev I.V."/>
            <person name="Hibbett D.S."/>
            <person name="Nagy L.G."/>
        </authorList>
    </citation>
    <scope>NUCLEOTIDE SEQUENCE [LARGE SCALE GENOMIC DNA]</scope>
    <source>
        <strain evidence="2 3">SZMC22713</strain>
    </source>
</reference>
<keyword evidence="3" id="KW-1185">Reference proteome</keyword>
<sequence length="870" mass="97632">MLVHRDTNNPSHFSNLGNSSLTRFRQLGEMADIEQAILNHERAIQLTPDGDPDMPRCLIDLGNSFSTRFEWRGESEDIANAISNLQRAIQLTPEGHRDKPSYLSHHGSALSTRFKHSGDKEDIEQAISNHERAIQLTPDDGHPDQPSRLNNLGDSLLKRFEWLGVIEDIERAISNHESAIQLTPYGHPDKPRRLSNLGGSLLKRFEVLGNIEDIRRAISIHEYANKLTEDGHTDKPRLLSHLGSSFLTRFKVLGDMADVDQAIFNQEQAVQLTPDGHKEKPHRLNCLGNSLSARFSRTGSYDDLAKSIVAYRTSAHLPDGPPSTRLNAAKNWSRLAHDELRHFHPSSQSFLDAYRVAFDLLPRVAWVGLSIDSRRHELQFADTLACDAAAAAISEYDHHLALTWLEQGRSIIWGQILQLRTPIEELRHVYPNLAEELTHISEKLERSTSGDHFTTDQCNESREGALKRHRQLARDWDRIVKEVRQAPGFERFLLPKQFSELRHAARDGIVVVLNVSRYRCDALIIKSPSESFHHVRLEDFSYEKARNLSLSLRHILSDQGIRGHSADRMAYRHLGPGSEPCNDDFRDILAELWELVVRPVIESLESHQTRDEYLRIIWCPTGPLVFLPIHAAGIYNVDGTSSISLPDIAISSYTPTLTALLGNSQRATPNRSMFKLLAVIQPATPGANQLPGTLEELHMIQQHVSNSSMRILAGESATTSAVLSGMEECSWVHLACHGLHDVLHPMESGILLQDGRLKLYKVVQKRLPHAEFAFLSACQTAMGDESLPEEAVHLAAGMLLAGYRGVVATMWAITDNDTPFLAEIFYDRMMSNGQPNGCNGAEALHLAVQELRKRVGSHFLSWVPFVYVGV</sequence>